<dbReference type="RefSeq" id="XP_008869807.1">
    <property type="nucleotide sequence ID" value="XM_008871585.1"/>
</dbReference>
<organism evidence="2">
    <name type="scientific">Aphanomyces invadans</name>
    <dbReference type="NCBI Taxonomy" id="157072"/>
    <lineage>
        <taxon>Eukaryota</taxon>
        <taxon>Sar</taxon>
        <taxon>Stramenopiles</taxon>
        <taxon>Oomycota</taxon>
        <taxon>Saprolegniomycetes</taxon>
        <taxon>Saprolegniales</taxon>
        <taxon>Verrucalvaceae</taxon>
        <taxon>Aphanomyces</taxon>
    </lineage>
</organism>
<gene>
    <name evidence="2" type="ORF">H310_06488</name>
</gene>
<protein>
    <submittedName>
        <fullName evidence="2">Uncharacterized protein</fullName>
    </submittedName>
</protein>
<dbReference type="GeneID" id="20083538"/>
<name>A0A024U6S5_9STRA</name>
<dbReference type="EMBL" id="KI913962">
    <property type="protein sequence ID" value="ETW01959.1"/>
    <property type="molecule type" value="Genomic_DNA"/>
</dbReference>
<dbReference type="VEuPathDB" id="FungiDB:H310_06488"/>
<sequence length="545" mass="60469">MIRAIASDPSIQRERLLRVYQCLRECRATIDIADAVVVHHGELAHWYFTSTDGEVREKQPYALSLLELKKVFVKQGLHQTCNVARTLAVLFHEEMAPHEDDLPTVTFSLLQDVQFNTHACNSNSRLWLSTYLVTPFICGKFGPNHATYTGKYCRNTCGQKARVKFFKPTSYFFGTTEVSSSDGVTQLAMLPVDATWAKELGSAYDDALKHDILKLVQCIEAGTKHHVLQLYADFVLTATCRLILVRVASIVFEEDRRDAPVPMAPPAPRQVMLRPQSAHPSTQPHRHGTEASLLCPGRFCMMSVATRRHVHTTQNVISQKSIHVAEQESAFLAFVAAHQDANGQLAHELCHAVDMASYRNTIPNLREVDSMLVTRNRLLKAHHWFDQQAQDVAASTKHLATFYDMVHVCALCYIMYQRLDEARRACIPKASHQSVQSTASSSIVTAKAARPASAASSRLHQLAQPKKKLGRRRGPNSAQATTTANLSSNDLSTSPPPQAPASTLAKCLRGPMAIASRDAPVLSKSLARSLSLTDLKPIVPRRKQV</sequence>
<dbReference type="eggNOG" id="ENOG502S8UE">
    <property type="taxonomic scope" value="Eukaryota"/>
</dbReference>
<feature type="region of interest" description="Disordered" evidence="1">
    <location>
        <begin position="450"/>
        <end position="502"/>
    </location>
</feature>
<evidence type="ECO:0000256" key="1">
    <source>
        <dbReference type="SAM" id="MobiDB-lite"/>
    </source>
</evidence>
<proteinExistence type="predicted"/>
<reference evidence="2" key="1">
    <citation type="submission" date="2013-12" db="EMBL/GenBank/DDBJ databases">
        <title>The Genome Sequence of Aphanomyces invadans NJM9701.</title>
        <authorList>
            <consortium name="The Broad Institute Genomics Platform"/>
            <person name="Russ C."/>
            <person name="Tyler B."/>
            <person name="van West P."/>
            <person name="Dieguez-Uribeondo J."/>
            <person name="Young S.K."/>
            <person name="Zeng Q."/>
            <person name="Gargeya S."/>
            <person name="Fitzgerald M."/>
            <person name="Abouelleil A."/>
            <person name="Alvarado L."/>
            <person name="Chapman S.B."/>
            <person name="Gainer-Dewar J."/>
            <person name="Goldberg J."/>
            <person name="Griggs A."/>
            <person name="Gujja S."/>
            <person name="Hansen M."/>
            <person name="Howarth C."/>
            <person name="Imamovic A."/>
            <person name="Ireland A."/>
            <person name="Larimer J."/>
            <person name="McCowan C."/>
            <person name="Murphy C."/>
            <person name="Pearson M."/>
            <person name="Poon T.W."/>
            <person name="Priest M."/>
            <person name="Roberts A."/>
            <person name="Saif S."/>
            <person name="Shea T."/>
            <person name="Sykes S."/>
            <person name="Wortman J."/>
            <person name="Nusbaum C."/>
            <person name="Birren B."/>
        </authorList>
    </citation>
    <scope>NUCLEOTIDE SEQUENCE [LARGE SCALE GENOMIC DNA]</scope>
    <source>
        <strain evidence="2">NJM9701</strain>
    </source>
</reference>
<evidence type="ECO:0000313" key="2">
    <source>
        <dbReference type="EMBL" id="ETW01959.1"/>
    </source>
</evidence>
<feature type="compositionally biased region" description="Polar residues" evidence="1">
    <location>
        <begin position="476"/>
        <end position="490"/>
    </location>
</feature>
<feature type="compositionally biased region" description="Basic residues" evidence="1">
    <location>
        <begin position="465"/>
        <end position="474"/>
    </location>
</feature>
<accession>A0A024U6S5</accession>
<dbReference type="AlphaFoldDB" id="A0A024U6S5"/>
<dbReference type="OrthoDB" id="72797at2759"/>